<dbReference type="PANTHER" id="PTHR47942">
    <property type="entry name" value="TETRATRICOPEPTIDE REPEAT (TPR)-LIKE SUPERFAMILY PROTEIN-RELATED"/>
    <property type="match status" value="1"/>
</dbReference>
<keyword evidence="4" id="KW-1185">Reference proteome</keyword>
<dbReference type="Proteomes" id="UP001642484">
    <property type="component" value="Unassembled WGS sequence"/>
</dbReference>
<organism evidence="3 4">
    <name type="scientific">Durusdinium trenchii</name>
    <dbReference type="NCBI Taxonomy" id="1381693"/>
    <lineage>
        <taxon>Eukaryota</taxon>
        <taxon>Sar</taxon>
        <taxon>Alveolata</taxon>
        <taxon>Dinophyceae</taxon>
        <taxon>Suessiales</taxon>
        <taxon>Symbiodiniaceae</taxon>
        <taxon>Durusdinium</taxon>
    </lineage>
</organism>
<feature type="repeat" description="PPR" evidence="2">
    <location>
        <begin position="278"/>
        <end position="312"/>
    </location>
</feature>
<evidence type="ECO:0000313" key="4">
    <source>
        <dbReference type="Proteomes" id="UP001642484"/>
    </source>
</evidence>
<dbReference type="PANTHER" id="PTHR47942:SF63">
    <property type="entry name" value="PENTATRICOPEPTIDE REPEAT-CONTAINING PROTEIN"/>
    <property type="match status" value="1"/>
</dbReference>
<protein>
    <recommendedName>
        <fullName evidence="5">Pentatricopeptide repeat-containing protein, chloroplastic</fullName>
    </recommendedName>
</protein>
<sequence>MRRTNDGCATNFGTPGSRTRLCRSARFAAAVDKVSLLRLLQNPATPTGSLPHLVSETLAEELRGAKEVTVLLASFARRSLWRAAAALLLKADAVVDVPALGAAVRAFEKSGHWQLALALIEEFSGICSRRLRPDGGVFGSVFLACGAASQWRTACEMLEQLLRRKDEALQAWPVVEWQRVGTAALTACGRSREWRRGSQLLQMLQQKGLELSAVPFNAAMRYRNGKLGWEGNLVAIEELKSDHMTLNTLVQSCGERLAWQAAISVVKAASPWLDVSPDSMSFNTAISACARAHEWQQSFALLFEMEALRISPTVVSFNAAITAAADWEVALQLLQMIQSRRLAPDLLSFNSAMSSCRLAWTVVLQLLKTLQTEGLRPDVVSFNAALAAVASSGELRDWERALALLDTLHASGNAPDLISFNTAVESCGGAKRWDVALGHVEELLKAGLEPDLNTATAVARVCGHAGEWQRVFAFWQMTSVEPDGKLYGTLFLACEKGLQWQLAVQLFEEMRHSNALDSFTSPLVAPQAIRACATQNSWDLALWVLAECSQHGDPGPSAFLAAVDAVEAAGGASVELFEELCRRAAQSSIFA</sequence>
<keyword evidence="1" id="KW-0677">Repeat</keyword>
<dbReference type="InterPro" id="IPR011990">
    <property type="entry name" value="TPR-like_helical_dom_sf"/>
</dbReference>
<evidence type="ECO:0000313" key="3">
    <source>
        <dbReference type="EMBL" id="CAK9053097.1"/>
    </source>
</evidence>
<evidence type="ECO:0000256" key="2">
    <source>
        <dbReference type="PROSITE-ProRule" id="PRU00708"/>
    </source>
</evidence>
<proteinExistence type="predicted"/>
<reference evidence="3 4" key="1">
    <citation type="submission" date="2024-02" db="EMBL/GenBank/DDBJ databases">
        <authorList>
            <person name="Chen Y."/>
            <person name="Shah S."/>
            <person name="Dougan E. K."/>
            <person name="Thang M."/>
            <person name="Chan C."/>
        </authorList>
    </citation>
    <scope>NUCLEOTIDE SEQUENCE [LARGE SCALE GENOMIC DNA]</scope>
</reference>
<dbReference type="PROSITE" id="PS51375">
    <property type="entry name" value="PPR"/>
    <property type="match status" value="2"/>
</dbReference>
<dbReference type="EMBL" id="CAXAMN010018813">
    <property type="protein sequence ID" value="CAK9053097.1"/>
    <property type="molecule type" value="Genomic_DNA"/>
</dbReference>
<dbReference type="NCBIfam" id="TIGR00756">
    <property type="entry name" value="PPR"/>
    <property type="match status" value="1"/>
</dbReference>
<dbReference type="Pfam" id="PF13812">
    <property type="entry name" value="PPR_3"/>
    <property type="match status" value="2"/>
</dbReference>
<name>A0ABP0MNM0_9DINO</name>
<feature type="repeat" description="PPR" evidence="2">
    <location>
        <begin position="416"/>
        <end position="450"/>
    </location>
</feature>
<dbReference type="Pfam" id="PF01535">
    <property type="entry name" value="PPR"/>
    <property type="match status" value="1"/>
</dbReference>
<gene>
    <name evidence="3" type="ORF">CCMP2556_LOCUS26712</name>
</gene>
<accession>A0ABP0MNM0</accession>
<evidence type="ECO:0008006" key="5">
    <source>
        <dbReference type="Google" id="ProtNLM"/>
    </source>
</evidence>
<dbReference type="InterPro" id="IPR051222">
    <property type="entry name" value="PPR/CCM1_RNA-binding"/>
</dbReference>
<dbReference type="Gene3D" id="1.25.40.10">
    <property type="entry name" value="Tetratricopeptide repeat domain"/>
    <property type="match status" value="4"/>
</dbReference>
<comment type="caution">
    <text evidence="3">The sequence shown here is derived from an EMBL/GenBank/DDBJ whole genome shotgun (WGS) entry which is preliminary data.</text>
</comment>
<dbReference type="InterPro" id="IPR002885">
    <property type="entry name" value="PPR_rpt"/>
</dbReference>
<evidence type="ECO:0000256" key="1">
    <source>
        <dbReference type="ARBA" id="ARBA00022737"/>
    </source>
</evidence>